<proteinExistence type="predicted"/>
<sequence>MEAFEKQLTDIVKKSEINDFNIQEGASIMVKLIEDMPAIVKAMNSGFEKNFNNCKNPYNLLFNIYLVSEFLNRFYKQKEMIVDFQKEVDRSLLQWIQGICSKCSEYSPLNMRVLEELYQVIKVWIQTLEMGFPYFDAVMLHNFRSQVYDKLYCFKFTSKMLQDGAEPQVYPHPRDMKICDQQEPWTMFPVQRYNDDYYDIMLQNEELFHLSDTSTKIDSKSDSLNTKVRNLERTDLSHLSPQELKEMASSLSEMETENAELLEDTMKTEIIMRNLLETFKADMELDEDREESVITFKKELDDKEQ</sequence>
<keyword evidence="2" id="KW-1185">Reference proteome</keyword>
<organism evidence="1 2">
    <name type="scientific">Euplotes crassus</name>
    <dbReference type="NCBI Taxonomy" id="5936"/>
    <lineage>
        <taxon>Eukaryota</taxon>
        <taxon>Sar</taxon>
        <taxon>Alveolata</taxon>
        <taxon>Ciliophora</taxon>
        <taxon>Intramacronucleata</taxon>
        <taxon>Spirotrichea</taxon>
        <taxon>Hypotrichia</taxon>
        <taxon>Euplotida</taxon>
        <taxon>Euplotidae</taxon>
        <taxon>Moneuplotes</taxon>
    </lineage>
</organism>
<reference evidence="1" key="1">
    <citation type="submission" date="2023-07" db="EMBL/GenBank/DDBJ databases">
        <authorList>
            <consortium name="AG Swart"/>
            <person name="Singh M."/>
            <person name="Singh A."/>
            <person name="Seah K."/>
            <person name="Emmerich C."/>
        </authorList>
    </citation>
    <scope>NUCLEOTIDE SEQUENCE</scope>
    <source>
        <strain evidence="1">DP1</strain>
    </source>
</reference>
<dbReference type="Proteomes" id="UP001295684">
    <property type="component" value="Unassembled WGS sequence"/>
</dbReference>
<protein>
    <submittedName>
        <fullName evidence="1">Uncharacterized protein</fullName>
    </submittedName>
</protein>
<comment type="caution">
    <text evidence="1">The sequence shown here is derived from an EMBL/GenBank/DDBJ whole genome shotgun (WGS) entry which is preliminary data.</text>
</comment>
<name>A0AAD1XLM5_EUPCR</name>
<evidence type="ECO:0000313" key="1">
    <source>
        <dbReference type="EMBL" id="CAI2374912.1"/>
    </source>
</evidence>
<dbReference type="EMBL" id="CAMPGE010016345">
    <property type="protein sequence ID" value="CAI2374912.1"/>
    <property type="molecule type" value="Genomic_DNA"/>
</dbReference>
<gene>
    <name evidence="1" type="ORF">ECRASSUSDP1_LOCUS16270</name>
</gene>
<accession>A0AAD1XLM5</accession>
<evidence type="ECO:0000313" key="2">
    <source>
        <dbReference type="Proteomes" id="UP001295684"/>
    </source>
</evidence>
<dbReference type="AlphaFoldDB" id="A0AAD1XLM5"/>